<evidence type="ECO:0000313" key="8">
    <source>
        <dbReference type="EMBL" id="KAL1140693.1"/>
    </source>
</evidence>
<proteinExistence type="inferred from homology"/>
<feature type="region of interest" description="G4" evidence="6">
    <location>
        <begin position="175"/>
        <end position="178"/>
    </location>
</feature>
<dbReference type="GO" id="GO:0005525">
    <property type="term" value="F:GTP binding"/>
    <property type="evidence" value="ECO:0007669"/>
    <property type="project" value="UniProtKB-UniRule"/>
</dbReference>
<dbReference type="InterPro" id="IPR030388">
    <property type="entry name" value="G_ERA_dom"/>
</dbReference>
<evidence type="ECO:0000256" key="3">
    <source>
        <dbReference type="ARBA" id="ARBA00022741"/>
    </source>
</evidence>
<evidence type="ECO:0000256" key="2">
    <source>
        <dbReference type="ARBA" id="ARBA00019149"/>
    </source>
</evidence>
<dbReference type="FunFam" id="3.40.50.300:FF:002220">
    <property type="entry name" value="GTPase Era, mitochondrial"/>
    <property type="match status" value="1"/>
</dbReference>
<dbReference type="Gene3D" id="3.30.300.20">
    <property type="match status" value="1"/>
</dbReference>
<protein>
    <recommendedName>
        <fullName evidence="2">GTPase Era, mitochondrial</fullName>
    </recommendedName>
    <alternativeName>
        <fullName evidence="5">ERA-like protein 1</fullName>
    </alternativeName>
</protein>
<comment type="caution">
    <text evidence="8">The sequence shown here is derived from an EMBL/GenBank/DDBJ whole genome shotgun (WGS) entry which is preliminary data.</text>
</comment>
<dbReference type="InterPro" id="IPR005225">
    <property type="entry name" value="Small_GTP-bd"/>
</dbReference>
<feature type="region of interest" description="G2" evidence="6">
    <location>
        <begin position="85"/>
        <end position="89"/>
    </location>
</feature>
<keyword evidence="4 6" id="KW-0342">GTP-binding</keyword>
<dbReference type="EMBL" id="JBFDAA010000001">
    <property type="protein sequence ID" value="KAL1140693.1"/>
    <property type="molecule type" value="Genomic_DNA"/>
</dbReference>
<dbReference type="Proteomes" id="UP001558652">
    <property type="component" value="Unassembled WGS sequence"/>
</dbReference>
<gene>
    <name evidence="8" type="ORF">AAG570_000623</name>
</gene>
<sequence>MIVFLTRKLLLPTKIYTGFLKVDNSSFKCFSQLARSCEPAINKCIVGEEKKILKVAIIGTPNSGKSTLINNLVGRKVFAISKKVHTTRCRARAVGIESNTQLVFLDTPGLVSALETDKYKLDKSYVTGGEDAIEEADVIGVVHDISNPYTRHKLDIKVLRLLHLFQQKESFLIINKIDTVKSKRKLLDLSAALTGGALRNYNEPLIAEKMTEVSVMERVRREPQWKHFSDVFMVSALLEEGTKDIKSYLLHCAQPGKWLFKEDVFTDQKPPQIIEGVVRSKLLEYLPYEVPYTVNVKLEYFNREGQLALGYN</sequence>
<dbReference type="PRINTS" id="PR00326">
    <property type="entry name" value="GTP1OBG"/>
</dbReference>
<feature type="domain" description="Era-type G" evidence="7">
    <location>
        <begin position="51"/>
        <end position="255"/>
    </location>
</feature>
<dbReference type="InterPro" id="IPR015946">
    <property type="entry name" value="KH_dom-like_a/b"/>
</dbReference>
<evidence type="ECO:0000256" key="4">
    <source>
        <dbReference type="ARBA" id="ARBA00023134"/>
    </source>
</evidence>
<dbReference type="InterPro" id="IPR005662">
    <property type="entry name" value="GTPase_Era-like"/>
</dbReference>
<dbReference type="Pfam" id="PF01926">
    <property type="entry name" value="MMR_HSR1"/>
    <property type="match status" value="1"/>
</dbReference>
<evidence type="ECO:0000256" key="5">
    <source>
        <dbReference type="ARBA" id="ARBA00030975"/>
    </source>
</evidence>
<feature type="region of interest" description="G3" evidence="6">
    <location>
        <begin position="106"/>
        <end position="109"/>
    </location>
</feature>
<dbReference type="PANTHER" id="PTHR42698:SF1">
    <property type="entry name" value="GTPASE ERA, MITOCHONDRIAL"/>
    <property type="match status" value="1"/>
</dbReference>
<dbReference type="SUPFAM" id="SSF52540">
    <property type="entry name" value="P-loop containing nucleoside triphosphate hydrolases"/>
    <property type="match status" value="1"/>
</dbReference>
<dbReference type="InterPro" id="IPR027417">
    <property type="entry name" value="P-loop_NTPase"/>
</dbReference>
<dbReference type="CDD" id="cd04163">
    <property type="entry name" value="Era"/>
    <property type="match status" value="1"/>
</dbReference>
<dbReference type="Gene3D" id="3.40.50.300">
    <property type="entry name" value="P-loop containing nucleotide triphosphate hydrolases"/>
    <property type="match status" value="1"/>
</dbReference>
<keyword evidence="3 6" id="KW-0547">Nucleotide-binding</keyword>
<name>A0ABD0ZIT7_9HEMI</name>
<dbReference type="AlphaFoldDB" id="A0ABD0ZIT7"/>
<feature type="region of interest" description="G1" evidence="6">
    <location>
        <begin position="59"/>
        <end position="66"/>
    </location>
</feature>
<dbReference type="PROSITE" id="PS51713">
    <property type="entry name" value="G_ERA"/>
    <property type="match status" value="1"/>
</dbReference>
<accession>A0ABD0ZIT7</accession>
<keyword evidence="9" id="KW-1185">Reference proteome</keyword>
<comment type="similarity">
    <text evidence="1 6">Belongs to the TRAFAC class TrmE-Era-EngA-EngB-Septin-like GTPase superfamily. Era GTPase family.</text>
</comment>
<organism evidence="8 9">
    <name type="scientific">Ranatra chinensis</name>
    <dbReference type="NCBI Taxonomy" id="642074"/>
    <lineage>
        <taxon>Eukaryota</taxon>
        <taxon>Metazoa</taxon>
        <taxon>Ecdysozoa</taxon>
        <taxon>Arthropoda</taxon>
        <taxon>Hexapoda</taxon>
        <taxon>Insecta</taxon>
        <taxon>Pterygota</taxon>
        <taxon>Neoptera</taxon>
        <taxon>Paraneoptera</taxon>
        <taxon>Hemiptera</taxon>
        <taxon>Heteroptera</taxon>
        <taxon>Panheteroptera</taxon>
        <taxon>Nepomorpha</taxon>
        <taxon>Nepidae</taxon>
        <taxon>Ranatrinae</taxon>
        <taxon>Ranatra</taxon>
    </lineage>
</organism>
<evidence type="ECO:0000313" key="9">
    <source>
        <dbReference type="Proteomes" id="UP001558652"/>
    </source>
</evidence>
<evidence type="ECO:0000256" key="1">
    <source>
        <dbReference type="ARBA" id="ARBA00007921"/>
    </source>
</evidence>
<dbReference type="InterPro" id="IPR006073">
    <property type="entry name" value="GTP-bd"/>
</dbReference>
<reference evidence="8 9" key="1">
    <citation type="submission" date="2024-07" db="EMBL/GenBank/DDBJ databases">
        <title>Chromosome-level genome assembly of the water stick insect Ranatra chinensis (Heteroptera: Nepidae).</title>
        <authorList>
            <person name="Liu X."/>
        </authorList>
    </citation>
    <scope>NUCLEOTIDE SEQUENCE [LARGE SCALE GENOMIC DNA]</scope>
    <source>
        <strain evidence="8">Cailab_2021Rc</strain>
        <tissue evidence="8">Muscle</tissue>
    </source>
</reference>
<dbReference type="PANTHER" id="PTHR42698">
    <property type="entry name" value="GTPASE ERA"/>
    <property type="match status" value="1"/>
</dbReference>
<feature type="region of interest" description="G5" evidence="6">
    <location>
        <begin position="234"/>
        <end position="236"/>
    </location>
</feature>
<evidence type="ECO:0000259" key="7">
    <source>
        <dbReference type="PROSITE" id="PS51713"/>
    </source>
</evidence>
<evidence type="ECO:0000256" key="6">
    <source>
        <dbReference type="PROSITE-ProRule" id="PRU01050"/>
    </source>
</evidence>
<dbReference type="NCBIfam" id="TIGR00231">
    <property type="entry name" value="small_GTP"/>
    <property type="match status" value="1"/>
</dbReference>